<dbReference type="Pfam" id="PF07044">
    <property type="entry name" value="DUF1329"/>
    <property type="match status" value="1"/>
</dbReference>
<gene>
    <name evidence="2" type="ORF">HX893_23915</name>
</gene>
<feature type="signal peptide" evidence="1">
    <location>
        <begin position="1"/>
        <end position="22"/>
    </location>
</feature>
<keyword evidence="1" id="KW-0732">Signal</keyword>
<evidence type="ECO:0000313" key="3">
    <source>
        <dbReference type="Proteomes" id="UP000585226"/>
    </source>
</evidence>
<dbReference type="RefSeq" id="WP_177113006.1">
    <property type="nucleotide sequence ID" value="NZ_JACASD010000071.1"/>
</dbReference>
<reference evidence="2 3" key="1">
    <citation type="submission" date="2020-04" db="EMBL/GenBank/DDBJ databases">
        <title>Molecular characterization of pseudomonads from Agaricus bisporus reveal novel blotch 2 pathogens in Western Europe.</title>
        <authorList>
            <person name="Taparia T."/>
            <person name="Krijger M."/>
            <person name="Haynes E."/>
            <person name="Elpinstone J.G."/>
            <person name="Noble R."/>
            <person name="Van Der Wolf J."/>
        </authorList>
    </citation>
    <scope>NUCLEOTIDE SEQUENCE [LARGE SCALE GENOMIC DNA]</scope>
    <source>
        <strain evidence="2 3">P8021</strain>
    </source>
</reference>
<feature type="chain" id="PRO_5030821795" evidence="1">
    <location>
        <begin position="23"/>
        <end position="445"/>
    </location>
</feature>
<organism evidence="2 3">
    <name type="scientific">Pseudomonas reactans</name>
    <dbReference type="NCBI Taxonomy" id="117680"/>
    <lineage>
        <taxon>Bacteria</taxon>
        <taxon>Pseudomonadati</taxon>
        <taxon>Pseudomonadota</taxon>
        <taxon>Gammaproteobacteria</taxon>
        <taxon>Pseudomonadales</taxon>
        <taxon>Pseudomonadaceae</taxon>
        <taxon>Pseudomonas</taxon>
    </lineage>
</organism>
<name>A0A7Y8KIW8_9PSED</name>
<accession>A0A7Y8KIW8</accession>
<evidence type="ECO:0000313" key="2">
    <source>
        <dbReference type="EMBL" id="NWE91181.1"/>
    </source>
</evidence>
<dbReference type="AlphaFoldDB" id="A0A7Y8KIW8"/>
<protein>
    <submittedName>
        <fullName evidence="2">DUF1329 domain-containing protein</fullName>
    </submittedName>
</protein>
<dbReference type="EMBL" id="JACASD010000071">
    <property type="protein sequence ID" value="NWE91181.1"/>
    <property type="molecule type" value="Genomic_DNA"/>
</dbReference>
<dbReference type="Proteomes" id="UP000585226">
    <property type="component" value="Unassembled WGS sequence"/>
</dbReference>
<comment type="caution">
    <text evidence="2">The sequence shown here is derived from an EMBL/GenBank/DDBJ whole genome shotgun (WGS) entry which is preliminary data.</text>
</comment>
<dbReference type="CDD" id="cd16329">
    <property type="entry name" value="LolA_like"/>
    <property type="match status" value="1"/>
</dbReference>
<dbReference type="InterPro" id="IPR010752">
    <property type="entry name" value="DUF1329"/>
</dbReference>
<sequence length="445" mass="49989">MMTKNIVIAAVFSILIPVVAFAAVSPQEAEQLKGNLTPLGAERAGNADGSIPEWRGGYVTPIPGSGSGKYPDPFPEENPIVSITEKNVSQYADKLSDGVIALLKKYPSYRVDVYPTHRTAGAPQWVYDNTFKAATQAKLTPDGLSFTGAWGAVPFPIPHNGNEVMWNHLVRPHPASVDVDFRVFVGTPDGKRSMASKAVINEQSNYYVKDGSADQYNDVYQFYRFNITAPSFKAGERVLVHETLDMSKDPQAWQYLVGQRRVRRAPTLSYDTPDFMASGANYFDEIYGLRSRLDRYDWKLVGKREMYIPYNNNRFFAAGDEKAFVPFHTNPDHVRWELHRVLEVEATLASGKRHAVPKRRFYIDEDSWAILLVDGYDAEGKLWRTSQVMNMIVPEAEMLATNFTAVYNLEANTLAALQYVDSLKIVPPRRTGYFSPDTMASESAR</sequence>
<evidence type="ECO:0000256" key="1">
    <source>
        <dbReference type="SAM" id="SignalP"/>
    </source>
</evidence>
<dbReference type="Gene3D" id="2.50.20.10">
    <property type="entry name" value="Lipoprotein localisation LolA/LolB/LppX"/>
    <property type="match status" value="1"/>
</dbReference>
<proteinExistence type="predicted"/>